<feature type="non-terminal residue" evidence="1">
    <location>
        <position position="1"/>
    </location>
</feature>
<feature type="non-terminal residue" evidence="1">
    <location>
        <position position="23"/>
    </location>
</feature>
<accession>A0A381S5F0</accession>
<evidence type="ECO:0000313" key="1">
    <source>
        <dbReference type="EMBL" id="SUZ97457.1"/>
    </source>
</evidence>
<protein>
    <submittedName>
        <fullName evidence="1">Uncharacterized protein</fullName>
    </submittedName>
</protein>
<reference evidence="1" key="1">
    <citation type="submission" date="2018-05" db="EMBL/GenBank/DDBJ databases">
        <authorList>
            <person name="Lanie J.A."/>
            <person name="Ng W.-L."/>
            <person name="Kazmierczak K.M."/>
            <person name="Andrzejewski T.M."/>
            <person name="Davidsen T.M."/>
            <person name="Wayne K.J."/>
            <person name="Tettelin H."/>
            <person name="Glass J.I."/>
            <person name="Rusch D."/>
            <person name="Podicherti R."/>
            <person name="Tsui H.-C.T."/>
            <person name="Winkler M.E."/>
        </authorList>
    </citation>
    <scope>NUCLEOTIDE SEQUENCE</scope>
</reference>
<sequence length="23" mass="2542">VRFDALSSGPYRRFWLGSIASVG</sequence>
<proteinExistence type="predicted"/>
<name>A0A381S5F0_9ZZZZ</name>
<dbReference type="EMBL" id="UINC01002511">
    <property type="protein sequence ID" value="SUZ97457.1"/>
    <property type="molecule type" value="Genomic_DNA"/>
</dbReference>
<organism evidence="1">
    <name type="scientific">marine metagenome</name>
    <dbReference type="NCBI Taxonomy" id="408172"/>
    <lineage>
        <taxon>unclassified sequences</taxon>
        <taxon>metagenomes</taxon>
        <taxon>ecological metagenomes</taxon>
    </lineage>
</organism>
<dbReference type="AlphaFoldDB" id="A0A381S5F0"/>
<gene>
    <name evidence="1" type="ORF">METZ01_LOCUS50311</name>
</gene>